<comment type="caution">
    <text evidence="3">The sequence shown here is derived from an EMBL/GenBank/DDBJ whole genome shotgun (WGS) entry which is preliminary data.</text>
</comment>
<keyword evidence="1" id="KW-0378">Hydrolase</keyword>
<dbReference type="InterPro" id="IPR006683">
    <property type="entry name" value="Thioestr_dom"/>
</dbReference>
<keyword evidence="4" id="KW-1185">Reference proteome</keyword>
<evidence type="ECO:0000256" key="1">
    <source>
        <dbReference type="ARBA" id="ARBA00022801"/>
    </source>
</evidence>
<dbReference type="InterPro" id="IPR029069">
    <property type="entry name" value="HotDog_dom_sf"/>
</dbReference>
<sequence>MTDSIVNRLTKHLRLFYKENPYVELLHIWVDNVEEGSVTLEMKIDRKHTNFYEMSHGGALMGLADTAMGAACLSHNKKVVTLSFNMSFIKGVPLGEKLIATGHVVHNGSRTMMCECELKNEAGKLFCKASGSFFVIGKLLAESK</sequence>
<dbReference type="Gene3D" id="3.10.129.10">
    <property type="entry name" value="Hotdog Thioesterase"/>
    <property type="match status" value="1"/>
</dbReference>
<organism evidence="3 4">
    <name type="scientific">Anaerovibrio lipolyticus</name>
    <dbReference type="NCBI Taxonomy" id="82374"/>
    <lineage>
        <taxon>Bacteria</taxon>
        <taxon>Bacillati</taxon>
        <taxon>Bacillota</taxon>
        <taxon>Negativicutes</taxon>
        <taxon>Selenomonadales</taxon>
        <taxon>Selenomonadaceae</taxon>
        <taxon>Anaerovibrio</taxon>
    </lineage>
</organism>
<dbReference type="STRING" id="82374.NZ47_04375"/>
<accession>A0A0B2K0P4</accession>
<dbReference type="CDD" id="cd03443">
    <property type="entry name" value="PaaI_thioesterase"/>
    <property type="match status" value="1"/>
</dbReference>
<dbReference type="EMBL" id="JSCE01000086">
    <property type="protein sequence ID" value="KHM52523.1"/>
    <property type="molecule type" value="Genomic_DNA"/>
</dbReference>
<dbReference type="PANTHER" id="PTHR42856">
    <property type="entry name" value="ACYL-COENZYME A THIOESTERASE PAAI"/>
    <property type="match status" value="1"/>
</dbReference>
<dbReference type="RefSeq" id="WP_039206839.1">
    <property type="nucleotide sequence ID" value="NZ_JSCE01000086.1"/>
</dbReference>
<protein>
    <recommendedName>
        <fullName evidence="2">Thioesterase domain-containing protein</fullName>
    </recommendedName>
</protein>
<dbReference type="GO" id="GO:0016289">
    <property type="term" value="F:acyl-CoA hydrolase activity"/>
    <property type="evidence" value="ECO:0007669"/>
    <property type="project" value="TreeGrafter"/>
</dbReference>
<reference evidence="3 4" key="1">
    <citation type="journal article" date="2013" name="PLoS ONE">
        <title>Identification and characterization of three novel lipases belonging to families II and V from Anaerovibrio lipolyticus 5ST.</title>
        <authorList>
            <person name="Prive F."/>
            <person name="Kaderbhai N.N."/>
            <person name="Girdwood S."/>
            <person name="Worgan H.J."/>
            <person name="Pinloche E."/>
            <person name="Scollan N.D."/>
            <person name="Huws S.A."/>
            <person name="Newbold C.J."/>
        </authorList>
    </citation>
    <scope>NUCLEOTIDE SEQUENCE [LARGE SCALE GENOMIC DNA]</scope>
    <source>
        <strain evidence="3 4">5S</strain>
    </source>
</reference>
<dbReference type="NCBIfam" id="TIGR00369">
    <property type="entry name" value="unchar_dom_1"/>
    <property type="match status" value="1"/>
</dbReference>
<evidence type="ECO:0000313" key="3">
    <source>
        <dbReference type="EMBL" id="KHM52523.1"/>
    </source>
</evidence>
<dbReference type="Proteomes" id="UP000030993">
    <property type="component" value="Unassembled WGS sequence"/>
</dbReference>
<proteinExistence type="predicted"/>
<dbReference type="eggNOG" id="COG2050">
    <property type="taxonomic scope" value="Bacteria"/>
</dbReference>
<evidence type="ECO:0000313" key="4">
    <source>
        <dbReference type="Proteomes" id="UP000030993"/>
    </source>
</evidence>
<dbReference type="AlphaFoldDB" id="A0A0B2K0P4"/>
<dbReference type="Pfam" id="PF03061">
    <property type="entry name" value="4HBT"/>
    <property type="match status" value="1"/>
</dbReference>
<name>A0A0B2K0P4_9FIRM</name>
<evidence type="ECO:0000259" key="2">
    <source>
        <dbReference type="Pfam" id="PF03061"/>
    </source>
</evidence>
<gene>
    <name evidence="3" type="ORF">NZ47_04375</name>
</gene>
<dbReference type="PANTHER" id="PTHR42856:SF1">
    <property type="entry name" value="ACYL-COENZYME A THIOESTERASE PAAI"/>
    <property type="match status" value="1"/>
</dbReference>
<dbReference type="InterPro" id="IPR003736">
    <property type="entry name" value="PAAI_dom"/>
</dbReference>
<feature type="domain" description="Thioesterase" evidence="2">
    <location>
        <begin position="56"/>
        <end position="127"/>
    </location>
</feature>
<dbReference type="InterPro" id="IPR052723">
    <property type="entry name" value="Acyl-CoA_thioesterase_PaaI"/>
</dbReference>
<dbReference type="SUPFAM" id="SSF54637">
    <property type="entry name" value="Thioesterase/thiol ester dehydrase-isomerase"/>
    <property type="match status" value="1"/>
</dbReference>